<dbReference type="GO" id="GO:0016853">
    <property type="term" value="F:isomerase activity"/>
    <property type="evidence" value="ECO:0007669"/>
    <property type="project" value="UniProtKB-KW"/>
</dbReference>
<keyword evidence="7" id="KW-0413">Isomerase</keyword>
<dbReference type="GO" id="GO:0009234">
    <property type="term" value="P:menaquinone biosynthetic process"/>
    <property type="evidence" value="ECO:0007669"/>
    <property type="project" value="UniProtKB-UniRule"/>
</dbReference>
<dbReference type="Gene3D" id="3.30.390.10">
    <property type="entry name" value="Enolase-like, N-terminal domain"/>
    <property type="match status" value="1"/>
</dbReference>
<feature type="binding site" evidence="4">
    <location>
        <position position="229"/>
    </location>
    <ligand>
        <name>Mg(2+)</name>
        <dbReference type="ChEBI" id="CHEBI:18420"/>
    </ligand>
</feature>
<dbReference type="Pfam" id="PF21508">
    <property type="entry name" value="MenC_N"/>
    <property type="match status" value="1"/>
</dbReference>
<evidence type="ECO:0000256" key="1">
    <source>
        <dbReference type="ARBA" id="ARBA00022723"/>
    </source>
</evidence>
<feature type="domain" description="Mandelate racemase/muconate lactonizing enzyme C-terminal" evidence="6">
    <location>
        <begin position="129"/>
        <end position="226"/>
    </location>
</feature>
<evidence type="ECO:0000256" key="3">
    <source>
        <dbReference type="ARBA" id="ARBA00023239"/>
    </source>
</evidence>
<gene>
    <name evidence="4" type="primary">menC</name>
    <name evidence="7" type="ORF">C450_10973</name>
</gene>
<keyword evidence="4" id="KW-0474">Menaquinone biosynthesis</keyword>
<comment type="catalytic activity">
    <reaction evidence="4">
        <text>(1R,6R)-6-hydroxy-2-succinyl-cyclohexa-2,4-diene-1-carboxylate = 2-succinylbenzoate + H2O</text>
        <dbReference type="Rhea" id="RHEA:10196"/>
        <dbReference type="ChEBI" id="CHEBI:15377"/>
        <dbReference type="ChEBI" id="CHEBI:18325"/>
        <dbReference type="ChEBI" id="CHEBI:58689"/>
        <dbReference type="EC" id="4.2.1.113"/>
    </reaction>
</comment>
<dbReference type="SMART" id="SM00922">
    <property type="entry name" value="MR_MLE"/>
    <property type="match status" value="1"/>
</dbReference>
<dbReference type="SUPFAM" id="SSF54826">
    <property type="entry name" value="Enolase N-terminal domain-like"/>
    <property type="match status" value="1"/>
</dbReference>
<dbReference type="EMBL" id="AOME01000054">
    <property type="protein sequence ID" value="EMA52616.1"/>
    <property type="molecule type" value="Genomic_DNA"/>
</dbReference>
<dbReference type="GO" id="GO:0000287">
    <property type="term" value="F:magnesium ion binding"/>
    <property type="evidence" value="ECO:0007669"/>
    <property type="project" value="UniProtKB-UniRule"/>
</dbReference>
<dbReference type="PROSITE" id="PS00909">
    <property type="entry name" value="MR_MLE_2"/>
    <property type="match status" value="1"/>
</dbReference>
<evidence type="ECO:0000256" key="4">
    <source>
        <dbReference type="HAMAP-Rule" id="MF_00470"/>
    </source>
</evidence>
<dbReference type="InterPro" id="IPR018110">
    <property type="entry name" value="Mandel_Rmase/mucon_lact_enz_CS"/>
</dbReference>
<evidence type="ECO:0000259" key="6">
    <source>
        <dbReference type="SMART" id="SM00922"/>
    </source>
</evidence>
<feature type="active site" description="Proton donor" evidence="4">
    <location>
        <position position="150"/>
    </location>
</feature>
<dbReference type="PANTHER" id="PTHR48073">
    <property type="entry name" value="O-SUCCINYLBENZOATE SYNTHASE-RELATED"/>
    <property type="match status" value="1"/>
</dbReference>
<sequence>MRIEQFSLALATPLTTAHGTIDSREGFLVFVDVDGTRGIGEATPLPGWTESLEACRDALDRAGRAAETDGWDAAFTTLTNADEPAARHGLALALCDARSRAADVPLYRHFGGEHTKRVPANATIGDGGVEETVVEATEAIEQGFSTLKIKVGAREVAADIARIDAVRNAVGDNVTLRADANGAWSREEARTALDAFVDLDVAFVEQPLAADDLAGHAALRGGSVGIALDEALAEHAVETVLAADAADVLVVKPMVLGGPDRAREAALRAREAGLDAVVTTTIDGALARTGAVHVAASLSNPPACGLATADRLAEDLVPDPAPIAGGEVCVPQAPGNAPDPDLSEER</sequence>
<dbReference type="GO" id="GO:0043748">
    <property type="term" value="F:O-succinylbenzoate synthase activity"/>
    <property type="evidence" value="ECO:0007669"/>
    <property type="project" value="UniProtKB-EC"/>
</dbReference>
<keyword evidence="3 4" id="KW-0456">Lyase</keyword>
<comment type="similarity">
    <text evidence="4">Belongs to the mandelate racemase/muconate lactonizing enzyme family. MenC type 1 subfamily.</text>
</comment>
<dbReference type="InterPro" id="IPR036849">
    <property type="entry name" value="Enolase-like_C_sf"/>
</dbReference>
<dbReference type="NCBIfam" id="TIGR01927">
    <property type="entry name" value="menC_gam_Gplu"/>
    <property type="match status" value="1"/>
</dbReference>
<comment type="cofactor">
    <cofactor evidence="4">
        <name>a divalent metal cation</name>
        <dbReference type="ChEBI" id="CHEBI:60240"/>
    </cofactor>
</comment>
<dbReference type="SUPFAM" id="SSF51604">
    <property type="entry name" value="Enolase C-terminal domain-like"/>
    <property type="match status" value="1"/>
</dbReference>
<dbReference type="OrthoDB" id="214520at2157"/>
<feature type="binding site" evidence="4">
    <location>
        <position position="179"/>
    </location>
    <ligand>
        <name>Mg(2+)</name>
        <dbReference type="ChEBI" id="CHEBI:18420"/>
    </ligand>
</feature>
<keyword evidence="2 4" id="KW-0460">Magnesium</keyword>
<comment type="function">
    <text evidence="4">Converts 2-succinyl-6-hydroxy-2,4-cyclohexadiene-1-carboxylate (SHCHC) to 2-succinylbenzoate (OSB).</text>
</comment>
<organism evidence="7 8">
    <name type="scientific">Halococcus salifodinae DSM 8989</name>
    <dbReference type="NCBI Taxonomy" id="1227456"/>
    <lineage>
        <taxon>Archaea</taxon>
        <taxon>Methanobacteriati</taxon>
        <taxon>Methanobacteriota</taxon>
        <taxon>Stenosarchaea group</taxon>
        <taxon>Halobacteria</taxon>
        <taxon>Halobacteriales</taxon>
        <taxon>Halococcaceae</taxon>
        <taxon>Halococcus</taxon>
    </lineage>
</organism>
<feature type="binding site" evidence="4">
    <location>
        <position position="205"/>
    </location>
    <ligand>
        <name>Mg(2+)</name>
        <dbReference type="ChEBI" id="CHEBI:18420"/>
    </ligand>
</feature>
<dbReference type="PATRIC" id="fig|1227456.3.peg.2224"/>
<evidence type="ECO:0000256" key="5">
    <source>
        <dbReference type="SAM" id="MobiDB-lite"/>
    </source>
</evidence>
<evidence type="ECO:0000313" key="8">
    <source>
        <dbReference type="Proteomes" id="UP000011625"/>
    </source>
</evidence>
<reference evidence="7 8" key="1">
    <citation type="journal article" date="2014" name="PLoS Genet.">
        <title>Phylogenetically driven sequencing of extremely halophilic archaea reveals strategies for static and dynamic osmo-response.</title>
        <authorList>
            <person name="Becker E.A."/>
            <person name="Seitzer P.M."/>
            <person name="Tritt A."/>
            <person name="Larsen D."/>
            <person name="Krusor M."/>
            <person name="Yao A.I."/>
            <person name="Wu D."/>
            <person name="Madern D."/>
            <person name="Eisen J.A."/>
            <person name="Darling A.E."/>
            <person name="Facciotti M.T."/>
        </authorList>
    </citation>
    <scope>NUCLEOTIDE SEQUENCE [LARGE SCALE GENOMIC DNA]</scope>
    <source>
        <strain evidence="7 8">DSM 8989</strain>
    </source>
</reference>
<evidence type="ECO:0000313" key="7">
    <source>
        <dbReference type="EMBL" id="EMA52616.1"/>
    </source>
</evidence>
<comment type="pathway">
    <text evidence="4">Quinol/quinone metabolism; menaquinone biosynthesis.</text>
</comment>
<keyword evidence="1 4" id="KW-0479">Metal-binding</keyword>
<dbReference type="Gene3D" id="3.20.20.120">
    <property type="entry name" value="Enolase-like C-terminal domain"/>
    <property type="match status" value="1"/>
</dbReference>
<comment type="caution">
    <text evidence="7">The sequence shown here is derived from an EMBL/GenBank/DDBJ whole genome shotgun (WGS) entry which is preliminary data.</text>
</comment>
<dbReference type="AlphaFoldDB" id="M0N428"/>
<dbReference type="Pfam" id="PF13378">
    <property type="entry name" value="MR_MLE_C"/>
    <property type="match status" value="1"/>
</dbReference>
<dbReference type="SFLD" id="SFLDG00180">
    <property type="entry name" value="muconate_cycloisomerase"/>
    <property type="match status" value="1"/>
</dbReference>
<dbReference type="InterPro" id="IPR029017">
    <property type="entry name" value="Enolase-like_N"/>
</dbReference>
<feature type="region of interest" description="Disordered" evidence="5">
    <location>
        <begin position="323"/>
        <end position="346"/>
    </location>
</feature>
<comment type="pathway">
    <text evidence="4">Quinol/quinone metabolism; 1,4-dihydroxy-2-naphthoate biosynthesis; 1,4-dihydroxy-2-naphthoate from chorismate: step 4/7.</text>
</comment>
<feature type="active site" description="Proton acceptor" evidence="4">
    <location>
        <position position="252"/>
    </location>
</feature>
<keyword evidence="8" id="KW-1185">Reference proteome</keyword>
<dbReference type="UniPathway" id="UPA00079"/>
<dbReference type="STRING" id="1227456.C450_10973"/>
<dbReference type="InterPro" id="IPR013342">
    <property type="entry name" value="Mandelate_racemase_C"/>
</dbReference>
<dbReference type="SFLD" id="SFLDF00009">
    <property type="entry name" value="o-succinylbenzoate_synthase"/>
    <property type="match status" value="1"/>
</dbReference>
<dbReference type="InterPro" id="IPR010196">
    <property type="entry name" value="OSB_synthase_MenC1"/>
</dbReference>
<protein>
    <recommendedName>
        <fullName evidence="4">o-succinylbenzoate synthase</fullName>
        <shortName evidence="4">OSB synthase</shortName>
        <shortName evidence="4">OSBS</shortName>
        <ecNumber evidence="4">4.2.1.113</ecNumber>
    </recommendedName>
    <alternativeName>
        <fullName evidence="4">4-(2'-carboxyphenyl)-4-oxybutyric acid synthase</fullName>
    </alternativeName>
    <alternativeName>
        <fullName evidence="4">o-succinylbenzoic acid synthase</fullName>
    </alternativeName>
</protein>
<dbReference type="HAMAP" id="MF_00470">
    <property type="entry name" value="MenC_1"/>
    <property type="match status" value="1"/>
</dbReference>
<dbReference type="SFLD" id="SFLDS00001">
    <property type="entry name" value="Enolase"/>
    <property type="match status" value="1"/>
</dbReference>
<proteinExistence type="inferred from homology"/>
<dbReference type="CDD" id="cd03320">
    <property type="entry name" value="OSBS"/>
    <property type="match status" value="1"/>
</dbReference>
<dbReference type="UniPathway" id="UPA01057">
    <property type="reaction ID" value="UER00165"/>
</dbReference>
<dbReference type="Proteomes" id="UP000011625">
    <property type="component" value="Unassembled WGS sequence"/>
</dbReference>
<dbReference type="GO" id="GO:0009063">
    <property type="term" value="P:amino acid catabolic process"/>
    <property type="evidence" value="ECO:0007669"/>
    <property type="project" value="InterPro"/>
</dbReference>
<name>M0N428_9EURY</name>
<dbReference type="InterPro" id="IPR041338">
    <property type="entry name" value="OSBS_N"/>
</dbReference>
<dbReference type="PANTHER" id="PTHR48073:SF2">
    <property type="entry name" value="O-SUCCINYLBENZOATE SYNTHASE"/>
    <property type="match status" value="1"/>
</dbReference>
<dbReference type="EC" id="4.2.1.113" evidence="4"/>
<dbReference type="InterPro" id="IPR029065">
    <property type="entry name" value="Enolase_C-like"/>
</dbReference>
<evidence type="ECO:0000256" key="2">
    <source>
        <dbReference type="ARBA" id="ARBA00022842"/>
    </source>
</evidence>
<accession>M0N428</accession>
<dbReference type="RefSeq" id="WP_005043340.1">
    <property type="nucleotide sequence ID" value="NZ_AOME01000054.1"/>
</dbReference>